<dbReference type="GO" id="GO:0005506">
    <property type="term" value="F:iron ion binding"/>
    <property type="evidence" value="ECO:0007669"/>
    <property type="project" value="InterPro"/>
</dbReference>
<evidence type="ECO:0000256" key="2">
    <source>
        <dbReference type="ARBA" id="ARBA00010617"/>
    </source>
</evidence>
<dbReference type="PANTHER" id="PTHR24305:SF166">
    <property type="entry name" value="CYTOCHROME P450 12A4, MITOCHONDRIAL-RELATED"/>
    <property type="match status" value="1"/>
</dbReference>
<dbReference type="EMBL" id="JACHNU010000005">
    <property type="protein sequence ID" value="MBB4663793.1"/>
    <property type="molecule type" value="Genomic_DNA"/>
</dbReference>
<dbReference type="Proteomes" id="UP000585272">
    <property type="component" value="Unassembled WGS sequence"/>
</dbReference>
<evidence type="ECO:0000313" key="5">
    <source>
        <dbReference type="EMBL" id="MBB4663793.1"/>
    </source>
</evidence>
<keyword evidence="4" id="KW-0560">Oxidoreductase</keyword>
<evidence type="ECO:0000313" key="6">
    <source>
        <dbReference type="Proteomes" id="UP000585272"/>
    </source>
</evidence>
<evidence type="ECO:0000256" key="4">
    <source>
        <dbReference type="RuleBase" id="RU000461"/>
    </source>
</evidence>
<evidence type="ECO:0000256" key="1">
    <source>
        <dbReference type="ARBA" id="ARBA00001971"/>
    </source>
</evidence>
<accession>A0A840IHZ5</accession>
<dbReference type="SUPFAM" id="SSF48264">
    <property type="entry name" value="Cytochrome P450"/>
    <property type="match status" value="1"/>
</dbReference>
<keyword evidence="6" id="KW-1185">Reference proteome</keyword>
<dbReference type="InterPro" id="IPR017972">
    <property type="entry name" value="Cyt_P450_CS"/>
</dbReference>
<dbReference type="PRINTS" id="PR00385">
    <property type="entry name" value="P450"/>
</dbReference>
<dbReference type="GO" id="GO:0016705">
    <property type="term" value="F:oxidoreductase activity, acting on paired donors, with incorporation or reduction of molecular oxygen"/>
    <property type="evidence" value="ECO:0007669"/>
    <property type="project" value="InterPro"/>
</dbReference>
<comment type="caution">
    <text evidence="5">The sequence shown here is derived from an EMBL/GenBank/DDBJ whole genome shotgun (WGS) entry which is preliminary data.</text>
</comment>
<proteinExistence type="inferred from homology"/>
<keyword evidence="3 4" id="KW-0349">Heme</keyword>
<dbReference type="PROSITE" id="PS00086">
    <property type="entry name" value="CYTOCHROME_P450"/>
    <property type="match status" value="1"/>
</dbReference>
<dbReference type="GO" id="GO:0020037">
    <property type="term" value="F:heme binding"/>
    <property type="evidence" value="ECO:0007669"/>
    <property type="project" value="InterPro"/>
</dbReference>
<dbReference type="PANTHER" id="PTHR24305">
    <property type="entry name" value="CYTOCHROME P450"/>
    <property type="match status" value="1"/>
</dbReference>
<comment type="similarity">
    <text evidence="2 4">Belongs to the cytochrome P450 family.</text>
</comment>
<keyword evidence="3 4" id="KW-0479">Metal-binding</keyword>
<dbReference type="InterPro" id="IPR001128">
    <property type="entry name" value="Cyt_P450"/>
</dbReference>
<reference evidence="5 6" key="1">
    <citation type="submission" date="2020-08" db="EMBL/GenBank/DDBJ databases">
        <title>Genomic Encyclopedia of Archaeal and Bacterial Type Strains, Phase II (KMG-II): from individual species to whole genera.</title>
        <authorList>
            <person name="Goeker M."/>
        </authorList>
    </citation>
    <scope>NUCLEOTIDE SEQUENCE [LARGE SCALE GENOMIC DNA]</scope>
    <source>
        <strain evidence="5 6">DSM 23288</strain>
    </source>
</reference>
<keyword evidence="4" id="KW-0503">Monooxygenase</keyword>
<evidence type="ECO:0000256" key="3">
    <source>
        <dbReference type="PIRSR" id="PIRSR602401-1"/>
    </source>
</evidence>
<dbReference type="GO" id="GO:0004497">
    <property type="term" value="F:monooxygenase activity"/>
    <property type="evidence" value="ECO:0007669"/>
    <property type="project" value="UniProtKB-KW"/>
</dbReference>
<gene>
    <name evidence="5" type="ORF">BDZ31_003394</name>
</gene>
<dbReference type="InterPro" id="IPR050121">
    <property type="entry name" value="Cytochrome_P450_monoxygenase"/>
</dbReference>
<organism evidence="5 6">
    <name type="scientific">Conexibacter arvalis</name>
    <dbReference type="NCBI Taxonomy" id="912552"/>
    <lineage>
        <taxon>Bacteria</taxon>
        <taxon>Bacillati</taxon>
        <taxon>Actinomycetota</taxon>
        <taxon>Thermoleophilia</taxon>
        <taxon>Solirubrobacterales</taxon>
        <taxon>Conexibacteraceae</taxon>
        <taxon>Conexibacter</taxon>
    </lineage>
</organism>
<name>A0A840IHZ5_9ACTN</name>
<dbReference type="InterPro" id="IPR002401">
    <property type="entry name" value="Cyt_P450_E_grp-I"/>
</dbReference>
<keyword evidence="3 4" id="KW-0408">Iron</keyword>
<dbReference type="PRINTS" id="PR00463">
    <property type="entry name" value="EP450I"/>
</dbReference>
<sequence length="448" mass="49557">MSTTTIDPTIPVPAYPPRGALPPGPKLPPLLQIAAVARDPIGTALRAHERFGEPFTMRVPGFSPSLVFSSPELVKQVVTGRPDVFLAGLANRPLKPVLGRWSLLTLDRAPHMRQRKLLLPPFHGERLRAYGELIDELAEREAAAWPVGETFRLDRRMQALTLEVILDVVFGISDAARKDEMRRLLPRYIDAARHVVFWGSIATVNVGPIRLREQFESRRDAVDQLLYAEIADRRALGDDQLSQRSDILSMLVQATHEDGTPMGDGELRDELMTLVAAGHETTATALTWAVDLLLRNPAVLARMRAAPDDDYVRAVCQEVLRIRPVVPFVGRVVTEPVRIGDHDVPAGAGLLASIALTHHRADIYPEPTRFRPERFLGDAAVPSYGWLPFGGGVRRCIGASFAQFELETILRVLARSPLRLASRRPEPIRATGVTLVPGRGVKLVRERA</sequence>
<dbReference type="Pfam" id="PF00067">
    <property type="entry name" value="p450"/>
    <property type="match status" value="1"/>
</dbReference>
<dbReference type="CDD" id="cd11053">
    <property type="entry name" value="CYP110-like"/>
    <property type="match status" value="1"/>
</dbReference>
<dbReference type="RefSeq" id="WP_183343522.1">
    <property type="nucleotide sequence ID" value="NZ_JACHNU010000005.1"/>
</dbReference>
<feature type="binding site" description="axial binding residue" evidence="3">
    <location>
        <position position="396"/>
    </location>
    <ligand>
        <name>heme</name>
        <dbReference type="ChEBI" id="CHEBI:30413"/>
    </ligand>
    <ligandPart>
        <name>Fe</name>
        <dbReference type="ChEBI" id="CHEBI:18248"/>
    </ligandPart>
</feature>
<comment type="cofactor">
    <cofactor evidence="1 3">
        <name>heme</name>
        <dbReference type="ChEBI" id="CHEBI:30413"/>
    </cofactor>
</comment>
<protein>
    <submittedName>
        <fullName evidence="5">Cytochrome P450</fullName>
    </submittedName>
</protein>
<dbReference type="InterPro" id="IPR036396">
    <property type="entry name" value="Cyt_P450_sf"/>
</dbReference>
<dbReference type="AlphaFoldDB" id="A0A840IHZ5"/>
<dbReference type="Gene3D" id="1.10.630.10">
    <property type="entry name" value="Cytochrome P450"/>
    <property type="match status" value="1"/>
</dbReference>